<feature type="transmembrane region" description="Helical" evidence="7">
    <location>
        <begin position="131"/>
        <end position="152"/>
    </location>
</feature>
<keyword evidence="5 7" id="KW-1133">Transmembrane helix</keyword>
<dbReference type="Gene3D" id="1.20.1250.20">
    <property type="entry name" value="MFS general substrate transporter like domains"/>
    <property type="match status" value="1"/>
</dbReference>
<feature type="transmembrane region" description="Helical" evidence="7">
    <location>
        <begin position="233"/>
        <end position="254"/>
    </location>
</feature>
<feature type="transmembrane region" description="Helical" evidence="7">
    <location>
        <begin position="26"/>
        <end position="57"/>
    </location>
</feature>
<feature type="transmembrane region" description="Helical" evidence="7">
    <location>
        <begin position="93"/>
        <end position="119"/>
    </location>
</feature>
<dbReference type="SUPFAM" id="SSF103473">
    <property type="entry name" value="MFS general substrate transporter"/>
    <property type="match status" value="1"/>
</dbReference>
<evidence type="ECO:0000256" key="5">
    <source>
        <dbReference type="ARBA" id="ARBA00022989"/>
    </source>
</evidence>
<protein>
    <submittedName>
        <fullName evidence="8">MFS transporter</fullName>
    </submittedName>
</protein>
<evidence type="ECO:0000313" key="9">
    <source>
        <dbReference type="Proteomes" id="UP000316639"/>
    </source>
</evidence>
<keyword evidence="3" id="KW-1003">Cell membrane</keyword>
<evidence type="ECO:0000256" key="6">
    <source>
        <dbReference type="ARBA" id="ARBA00023136"/>
    </source>
</evidence>
<dbReference type="PANTHER" id="PTHR23517">
    <property type="entry name" value="RESISTANCE PROTEIN MDTM, PUTATIVE-RELATED-RELATED"/>
    <property type="match status" value="1"/>
</dbReference>
<feature type="transmembrane region" description="Helical" evidence="7">
    <location>
        <begin position="69"/>
        <end position="87"/>
    </location>
</feature>
<evidence type="ECO:0000256" key="4">
    <source>
        <dbReference type="ARBA" id="ARBA00022692"/>
    </source>
</evidence>
<evidence type="ECO:0000256" key="2">
    <source>
        <dbReference type="ARBA" id="ARBA00022448"/>
    </source>
</evidence>
<name>A0A563F1Y1_9PSEU</name>
<comment type="subcellular location">
    <subcellularLocation>
        <location evidence="1">Cell membrane</location>
        <topology evidence="1">Multi-pass membrane protein</topology>
    </subcellularLocation>
</comment>
<dbReference type="InterPro" id="IPR050171">
    <property type="entry name" value="MFS_Transporters"/>
</dbReference>
<keyword evidence="6 7" id="KW-0472">Membrane</keyword>
<keyword evidence="2" id="KW-0813">Transport</keyword>
<dbReference type="RefSeq" id="WP_146349785.1">
    <property type="nucleotide sequence ID" value="NZ_VOBR01000003.1"/>
</dbReference>
<keyword evidence="9" id="KW-1185">Reference proteome</keyword>
<feature type="transmembrane region" description="Helical" evidence="7">
    <location>
        <begin position="357"/>
        <end position="380"/>
    </location>
</feature>
<evidence type="ECO:0000256" key="3">
    <source>
        <dbReference type="ARBA" id="ARBA00022475"/>
    </source>
</evidence>
<reference evidence="8 9" key="1">
    <citation type="submission" date="2019-07" db="EMBL/GenBank/DDBJ databases">
        <title>Lentzea xizangensis sp. nov., isolated from Qinghai-Tibetan Plateau Soils.</title>
        <authorList>
            <person name="Huang J."/>
        </authorList>
    </citation>
    <scope>NUCLEOTIDE SEQUENCE [LARGE SCALE GENOMIC DNA]</scope>
    <source>
        <strain evidence="8 9">FXJ1.1311</strain>
    </source>
</reference>
<evidence type="ECO:0000256" key="7">
    <source>
        <dbReference type="SAM" id="Phobius"/>
    </source>
</evidence>
<dbReference type="InterPro" id="IPR036259">
    <property type="entry name" value="MFS_trans_sf"/>
</dbReference>
<dbReference type="EMBL" id="VOBR01000003">
    <property type="protein sequence ID" value="TWP53374.1"/>
    <property type="molecule type" value="Genomic_DNA"/>
</dbReference>
<feature type="transmembrane region" description="Helical" evidence="7">
    <location>
        <begin position="158"/>
        <end position="181"/>
    </location>
</feature>
<keyword evidence="4 7" id="KW-0812">Transmembrane</keyword>
<dbReference type="Pfam" id="PF07690">
    <property type="entry name" value="MFS_1"/>
    <property type="match status" value="1"/>
</dbReference>
<organism evidence="8 9">
    <name type="scientific">Lentzea tibetensis</name>
    <dbReference type="NCBI Taxonomy" id="2591470"/>
    <lineage>
        <taxon>Bacteria</taxon>
        <taxon>Bacillati</taxon>
        <taxon>Actinomycetota</taxon>
        <taxon>Actinomycetes</taxon>
        <taxon>Pseudonocardiales</taxon>
        <taxon>Pseudonocardiaceae</taxon>
        <taxon>Lentzea</taxon>
    </lineage>
</organism>
<dbReference type="OrthoDB" id="3865324at2"/>
<proteinExistence type="predicted"/>
<feature type="transmembrane region" description="Helical" evidence="7">
    <location>
        <begin position="275"/>
        <end position="304"/>
    </location>
</feature>
<evidence type="ECO:0000313" key="8">
    <source>
        <dbReference type="EMBL" id="TWP53374.1"/>
    </source>
</evidence>
<dbReference type="Proteomes" id="UP000316639">
    <property type="component" value="Unassembled WGS sequence"/>
</dbReference>
<dbReference type="GO" id="GO:0022857">
    <property type="term" value="F:transmembrane transporter activity"/>
    <property type="evidence" value="ECO:0007669"/>
    <property type="project" value="InterPro"/>
</dbReference>
<comment type="caution">
    <text evidence="8">The sequence shown here is derived from an EMBL/GenBank/DDBJ whole genome shotgun (WGS) entry which is preliminary data.</text>
</comment>
<sequence length="405" mass="41528">MSSRLLAFAQLTNSVGDGGYYVCSALYFTLVIGLSPAQVGLGLTLAWGVGSVAGVALGHVADRHGPRGTAVVLALATAVAIGSLLFVRSFPLFVLAVCVYASVQSGLAAARQALLAALVAPDERTKARARLQSTSNAGIAIGAAFGGLALHFGTTEAYLAVFALDAASFVVAAVILSRLPHVVGMPKQQGEPAIAVLRDRPYALISLLHAVMLLNMPLLSLIIPLWIVQRTDAPTWFASSLLVLNTVSVVLFQVRIARGATGLGAASKLVQHSGALMLLSCGLFALSGIVTGAWTGAAALLAAAGLQVFGEMKLASGAWEISFSLAPADKQGQYQGFFGAGVAVARMIGPVLLTTVVLGWGAVGWLLVGVLFLGAGYAMGPAVRWAREKKSISTGASASGLMMCV</sequence>
<dbReference type="PANTHER" id="PTHR23517:SF2">
    <property type="entry name" value="MULTIDRUG RESISTANCE PROTEIN MDTH"/>
    <property type="match status" value="1"/>
</dbReference>
<evidence type="ECO:0000256" key="1">
    <source>
        <dbReference type="ARBA" id="ARBA00004651"/>
    </source>
</evidence>
<dbReference type="AlphaFoldDB" id="A0A563F1Y1"/>
<dbReference type="GO" id="GO:0005886">
    <property type="term" value="C:plasma membrane"/>
    <property type="evidence" value="ECO:0007669"/>
    <property type="project" value="UniProtKB-SubCell"/>
</dbReference>
<gene>
    <name evidence="8" type="ORF">FKR81_05265</name>
</gene>
<feature type="transmembrane region" description="Helical" evidence="7">
    <location>
        <begin position="202"/>
        <end position="227"/>
    </location>
</feature>
<dbReference type="InterPro" id="IPR011701">
    <property type="entry name" value="MFS"/>
</dbReference>
<accession>A0A563F1Y1</accession>